<dbReference type="Proteomes" id="UP000717515">
    <property type="component" value="Unassembled WGS sequence"/>
</dbReference>
<dbReference type="PROSITE" id="PS50097">
    <property type="entry name" value="BTB"/>
    <property type="match status" value="1"/>
</dbReference>
<evidence type="ECO:0000259" key="12">
    <source>
        <dbReference type="PROSITE" id="PS50097"/>
    </source>
</evidence>
<evidence type="ECO:0000256" key="11">
    <source>
        <dbReference type="SAM" id="MobiDB-lite"/>
    </source>
</evidence>
<feature type="domain" description="BTB" evidence="12">
    <location>
        <begin position="594"/>
        <end position="662"/>
    </location>
</feature>
<dbReference type="SUPFAM" id="SSF53335">
    <property type="entry name" value="S-adenosyl-L-methionine-dependent methyltransferases"/>
    <property type="match status" value="1"/>
</dbReference>
<gene>
    <name evidence="13" type="ORF">KVV02_000324</name>
</gene>
<evidence type="ECO:0000256" key="6">
    <source>
        <dbReference type="ARBA" id="ARBA00022490"/>
    </source>
</evidence>
<dbReference type="PROSITE" id="PS01279">
    <property type="entry name" value="PCMT"/>
    <property type="match status" value="1"/>
</dbReference>
<evidence type="ECO:0000256" key="1">
    <source>
        <dbReference type="ARBA" id="ARBA00004496"/>
    </source>
</evidence>
<dbReference type="GO" id="GO:0032259">
    <property type="term" value="P:methylation"/>
    <property type="evidence" value="ECO:0007669"/>
    <property type="project" value="UniProtKB-KW"/>
</dbReference>
<comment type="caution">
    <text evidence="13">The sequence shown here is derived from an EMBL/GenBank/DDBJ whole genome shotgun (WGS) entry which is preliminary data.</text>
</comment>
<dbReference type="GO" id="GO:0005737">
    <property type="term" value="C:cytoplasm"/>
    <property type="evidence" value="ECO:0007669"/>
    <property type="project" value="UniProtKB-SubCell"/>
</dbReference>
<evidence type="ECO:0000256" key="10">
    <source>
        <dbReference type="ARBA" id="ARBA00022737"/>
    </source>
</evidence>
<evidence type="ECO:0000313" key="13">
    <source>
        <dbReference type="EMBL" id="KAG9321452.1"/>
    </source>
</evidence>
<evidence type="ECO:0000256" key="8">
    <source>
        <dbReference type="ARBA" id="ARBA00022679"/>
    </source>
</evidence>
<dbReference type="InterPro" id="IPR011333">
    <property type="entry name" value="SKP1/BTB/POZ_sf"/>
</dbReference>
<evidence type="ECO:0000256" key="9">
    <source>
        <dbReference type="ARBA" id="ARBA00022691"/>
    </source>
</evidence>
<dbReference type="InterPro" id="IPR018812">
    <property type="entry name" value="SAK_HAD"/>
</dbReference>
<name>A0A9P7ZZ90_MORAP</name>
<dbReference type="GO" id="GO:0004719">
    <property type="term" value="F:protein-L-isoaspartate (D-aspartate) O-methyltransferase activity"/>
    <property type="evidence" value="ECO:0007669"/>
    <property type="project" value="UniProtKB-EC"/>
</dbReference>
<accession>A0A9P7ZZ90</accession>
<evidence type="ECO:0000256" key="3">
    <source>
        <dbReference type="ARBA" id="ARBA00005369"/>
    </source>
</evidence>
<dbReference type="InterPro" id="IPR015915">
    <property type="entry name" value="Kelch-typ_b-propeller"/>
</dbReference>
<dbReference type="PANTHER" id="PTHR11579">
    <property type="entry name" value="PROTEIN-L-ISOASPARTATE O-METHYLTRANSFERASE"/>
    <property type="match status" value="1"/>
</dbReference>
<dbReference type="SUPFAM" id="SSF54695">
    <property type="entry name" value="POZ domain"/>
    <property type="match status" value="1"/>
</dbReference>
<keyword evidence="10" id="KW-0677">Repeat</keyword>
<organism evidence="13 14">
    <name type="scientific">Mortierella alpina</name>
    <name type="common">Oleaginous fungus</name>
    <name type="synonym">Mortierella renispora</name>
    <dbReference type="NCBI Taxonomy" id="64518"/>
    <lineage>
        <taxon>Eukaryota</taxon>
        <taxon>Fungi</taxon>
        <taxon>Fungi incertae sedis</taxon>
        <taxon>Mucoromycota</taxon>
        <taxon>Mortierellomycotina</taxon>
        <taxon>Mortierellomycetes</taxon>
        <taxon>Mortierellales</taxon>
        <taxon>Mortierellaceae</taxon>
        <taxon>Mortierella</taxon>
    </lineage>
</organism>
<evidence type="ECO:0000256" key="4">
    <source>
        <dbReference type="ARBA" id="ARBA00011890"/>
    </source>
</evidence>
<feature type="region of interest" description="Disordered" evidence="11">
    <location>
        <begin position="793"/>
        <end position="814"/>
    </location>
</feature>
<reference evidence="13" key="1">
    <citation type="submission" date="2021-07" db="EMBL/GenBank/DDBJ databases">
        <title>Draft genome of Mortierella alpina, strain LL118, isolated from an aspen leaf litter sample.</title>
        <authorList>
            <person name="Yang S."/>
            <person name="Vinatzer B.A."/>
        </authorList>
    </citation>
    <scope>NUCLEOTIDE SEQUENCE</scope>
    <source>
        <strain evidence="13">LL118</strain>
    </source>
</reference>
<dbReference type="Gene3D" id="3.30.710.10">
    <property type="entry name" value="Potassium Channel Kv1.1, Chain A"/>
    <property type="match status" value="1"/>
</dbReference>
<dbReference type="Pfam" id="PF00651">
    <property type="entry name" value="BTB"/>
    <property type="match status" value="1"/>
</dbReference>
<comment type="pathway">
    <text evidence="2">tRNA modification; wybutosine-tRNA(Phe) biosynthesis.</text>
</comment>
<dbReference type="Pfam" id="PF10307">
    <property type="entry name" value="HAD_SAK_1"/>
    <property type="match status" value="1"/>
</dbReference>
<sequence length="1392" mass="154460">MAWRCSGVSNADLVNRLSQANLISTAAVKRAMLAVDRGNFSKYKPYEDAPQTLGYNATISAPHMHAAALESLSTFLFPGARALDVGSGSGYLTVCMAEMAGPEGRAVGVEHVPELVQLAKENTMKDHAQYLSDGRVAFHVADGRIGYIQDAPYDCIHVGAAADSMHEELVDQLKAPGRMFIPVSDNKGGQAIYVVDKDKDGRVTKKKTMNVMFAKPTGTTGQNLVGLWRPSFTRVEQKLYLFGGGGHVTNDLHVLDLVTMNWDCVLAKDGVPPTKRYGHTAVLWNNHIIIFGGSNEFYEYRDDVIVFSLQTRTWFRPEIRGEVPARYLHSATVYKNKMYVYGGFAKNSKCTYVLEELRILNLETWTWSEAHMVPGRYNHSASLVGSKLWIYAGKDVTGNTVSDLHSIDLVTLRVLPHAGISGKVVLLKSQHFSEAIGNQLIVFGKYPNEATGTSLYGLWIMDLEQLEWRKLDIDQCLEDGVWNYFTIVSKRPQHPRQLETSGTKSSEDIDMAIHTPNSGSSSSRSACDDTMDVDDGNSAPSLIFLGNTEQDRPQPYDHFRDVLSINIEYLGVFQIPHSTLQSHMSLMLNNEEFSDFTIISQASGRKIHAHRLVLSSRWPHFRNMHASGMIESTRGSMTLPEPHSVIHAFLSFLYTDTVDADTEYTTICDVMVMANMYLLERLKKLCASILHRRHLQIDTCVRIFQAACVSQEHGLKLLSQEFIFRHLGAVMKTEDWLLMWSLGGEGSAGEQRAALEEFIDGVPEDATLETSPGAARPSDGYAAGYDAAASFEPSLRKESTAEQDASSPQLAASPSRLLSHPAVIHFSDKLTASTSTRLHPHTVNVFDFDQTLFHSPLPNPALWDPSFIGNLISWNNCGGGWWHTPATLDFSPEAEASAWEGWWNEDLVKDVERSSNDPGCLTILLTGRNGPVYGNQLLRMIQAKGLDFDLVATKPSTVARLHSAEAGPSVKNKETYLKLHTFSTKHDFLYNVLFEFPSIQHMHVWDDRPGQIAKFRQAGQEWLDKKMLQTFEVTVVQIPHQYMDSKREVELVTAMVEAHNQQVELEANGGACMVAGIGLMPEIRPELVGNGLWGPFETYVPERRSRMELGKIVQYTGVLFSESVQSFLRAGFEGNLSQDISIKPPQSLQRQDLSSWVVSDDMHVALCRGGSPVDHLRSIGGLGASVLVEIEAVGEFEERMWAFKVKEAEALDIKDEVIIVGSRGDVFTSMESFVNGYEKEAQMDKKGNGVGSDFRGHVIMYRAGTPHILMAHDRFKGMRLGESSRINRWKPLDAVKRIILVGTIGQKKLLGIKSHKFGSMAVVPRAEVSIANVIKQCASSKNVSITGKQIGNTIAAVEKQMALQSVTNKAVNQDQIKAIAEAVVDRMLVESD</sequence>
<dbReference type="SMART" id="SM00225">
    <property type="entry name" value="BTB"/>
    <property type="match status" value="1"/>
</dbReference>
<dbReference type="InterPro" id="IPR000210">
    <property type="entry name" value="BTB/POZ_dom"/>
</dbReference>
<evidence type="ECO:0000313" key="14">
    <source>
        <dbReference type="Proteomes" id="UP000717515"/>
    </source>
</evidence>
<keyword evidence="7" id="KW-0489">Methyltransferase</keyword>
<dbReference type="Gene3D" id="3.40.50.150">
    <property type="entry name" value="Vaccinia Virus protein VP39"/>
    <property type="match status" value="1"/>
</dbReference>
<keyword evidence="6" id="KW-0963">Cytoplasm</keyword>
<dbReference type="Pfam" id="PF24681">
    <property type="entry name" value="Kelch_KLHDC2_KLHL20_DRC7"/>
    <property type="match status" value="1"/>
</dbReference>
<dbReference type="EMBL" id="JAIFTL010000204">
    <property type="protein sequence ID" value="KAG9321452.1"/>
    <property type="molecule type" value="Genomic_DNA"/>
</dbReference>
<keyword evidence="8" id="KW-0808">Transferase</keyword>
<dbReference type="PANTHER" id="PTHR11579:SF0">
    <property type="entry name" value="PROTEIN-L-ISOASPARTATE(D-ASPARTATE) O-METHYLTRANSFERASE"/>
    <property type="match status" value="1"/>
</dbReference>
<dbReference type="InterPro" id="IPR029063">
    <property type="entry name" value="SAM-dependent_MTases_sf"/>
</dbReference>
<dbReference type="InterPro" id="IPR000682">
    <property type="entry name" value="PCMT"/>
</dbReference>
<evidence type="ECO:0000256" key="5">
    <source>
        <dbReference type="ARBA" id="ARBA00022441"/>
    </source>
</evidence>
<keyword evidence="9" id="KW-0949">S-adenosyl-L-methionine</keyword>
<dbReference type="CDD" id="cd02440">
    <property type="entry name" value="AdoMet_MTases"/>
    <property type="match status" value="1"/>
</dbReference>
<feature type="compositionally biased region" description="Polar residues" evidence="11">
    <location>
        <begin position="802"/>
        <end position="812"/>
    </location>
</feature>
<comment type="subcellular location">
    <subcellularLocation>
        <location evidence="1">Cytoplasm</location>
    </subcellularLocation>
</comment>
<dbReference type="Pfam" id="PF01135">
    <property type="entry name" value="PCMT"/>
    <property type="match status" value="1"/>
</dbReference>
<evidence type="ECO:0000256" key="2">
    <source>
        <dbReference type="ARBA" id="ARBA00004797"/>
    </source>
</evidence>
<dbReference type="NCBIfam" id="TIGR00080">
    <property type="entry name" value="pimt"/>
    <property type="match status" value="1"/>
</dbReference>
<feature type="region of interest" description="Disordered" evidence="11">
    <location>
        <begin position="495"/>
        <end position="529"/>
    </location>
</feature>
<proteinExistence type="inferred from homology"/>
<dbReference type="SUPFAM" id="SSF117281">
    <property type="entry name" value="Kelch motif"/>
    <property type="match status" value="2"/>
</dbReference>
<dbReference type="EC" id="2.1.1.77" evidence="4"/>
<comment type="similarity">
    <text evidence="3">Belongs to the methyltransferase superfamily. L-isoaspartyl/D-aspartyl protein methyltransferase family.</text>
</comment>
<protein>
    <recommendedName>
        <fullName evidence="4">protein-L-isoaspartate(D-aspartate) O-methyltransferase</fullName>
        <ecNumber evidence="4">2.1.1.77</ecNumber>
    </recommendedName>
</protein>
<dbReference type="Gene3D" id="2.120.10.80">
    <property type="entry name" value="Kelch-type beta propeller"/>
    <property type="match status" value="1"/>
</dbReference>
<evidence type="ECO:0000256" key="7">
    <source>
        <dbReference type="ARBA" id="ARBA00022603"/>
    </source>
</evidence>
<dbReference type="CDD" id="cd14733">
    <property type="entry name" value="BACK"/>
    <property type="match status" value="1"/>
</dbReference>
<keyword evidence="5" id="KW-0880">Kelch repeat</keyword>